<dbReference type="VEuPathDB" id="FungiDB:MGYG_06667"/>
<proteinExistence type="predicted"/>
<name>E4V0V6_ARTGP</name>
<evidence type="ECO:0000313" key="1">
    <source>
        <dbReference type="EMBL" id="EFR03671.1"/>
    </source>
</evidence>
<keyword evidence="2" id="KW-1185">Reference proteome</keyword>
<sequence length="120" mass="13681">MDPRHREDTGLLRRAQVCQFNLVTLRTYIHTYIRTYVYIYSCGRSRIGALGSTPARSVLEIFRPSYAYNHVCTAYAVPALLGGEPPSQLALHEKFASSHFQRAEMRMDSNVHAFMREPGS</sequence>
<evidence type="ECO:0000313" key="2">
    <source>
        <dbReference type="Proteomes" id="UP000002669"/>
    </source>
</evidence>
<dbReference type="GeneID" id="10025920"/>
<protein>
    <submittedName>
        <fullName evidence="1">Uncharacterized protein</fullName>
    </submittedName>
</protein>
<dbReference type="InParanoid" id="E4V0V6"/>
<dbReference type="AlphaFoldDB" id="E4V0V6"/>
<reference evidence="2" key="1">
    <citation type="journal article" date="2012" name="MBio">
        <title>Comparative genome analysis of Trichophyton rubrum and related dermatophytes reveals candidate genes involved in infection.</title>
        <authorList>
            <person name="Martinez D.A."/>
            <person name="Oliver B.G."/>
            <person name="Graeser Y."/>
            <person name="Goldberg J.M."/>
            <person name="Li W."/>
            <person name="Martinez-Rossi N.M."/>
            <person name="Monod M."/>
            <person name="Shelest E."/>
            <person name="Barton R.C."/>
            <person name="Birch E."/>
            <person name="Brakhage A.A."/>
            <person name="Chen Z."/>
            <person name="Gurr S.J."/>
            <person name="Heiman D."/>
            <person name="Heitman J."/>
            <person name="Kosti I."/>
            <person name="Rossi A."/>
            <person name="Saif S."/>
            <person name="Samalova M."/>
            <person name="Saunders C.W."/>
            <person name="Shea T."/>
            <person name="Summerbell R.C."/>
            <person name="Xu J."/>
            <person name="Young S."/>
            <person name="Zeng Q."/>
            <person name="Birren B.W."/>
            <person name="Cuomo C.A."/>
            <person name="White T.C."/>
        </authorList>
    </citation>
    <scope>NUCLEOTIDE SEQUENCE [LARGE SCALE GENOMIC DNA]</scope>
    <source>
        <strain evidence="2">ATCC MYA-4604 / CBS 118893</strain>
    </source>
</reference>
<dbReference type="RefSeq" id="XP_003170679.1">
    <property type="nucleotide sequence ID" value="XM_003170631.1"/>
</dbReference>
<organism evidence="2">
    <name type="scientific">Arthroderma gypseum (strain ATCC MYA-4604 / CBS 118893)</name>
    <name type="common">Microsporum gypseum</name>
    <dbReference type="NCBI Taxonomy" id="535722"/>
    <lineage>
        <taxon>Eukaryota</taxon>
        <taxon>Fungi</taxon>
        <taxon>Dikarya</taxon>
        <taxon>Ascomycota</taxon>
        <taxon>Pezizomycotina</taxon>
        <taxon>Eurotiomycetes</taxon>
        <taxon>Eurotiomycetidae</taxon>
        <taxon>Onygenales</taxon>
        <taxon>Arthrodermataceae</taxon>
        <taxon>Nannizzia</taxon>
    </lineage>
</organism>
<dbReference type="EMBL" id="DS989827">
    <property type="protein sequence ID" value="EFR03671.1"/>
    <property type="molecule type" value="Genomic_DNA"/>
</dbReference>
<gene>
    <name evidence="1" type="ORF">MGYG_06667</name>
</gene>
<accession>E4V0V6</accession>
<dbReference type="HOGENOM" id="CLU_2049137_0_0_1"/>
<dbReference type="Proteomes" id="UP000002669">
    <property type="component" value="Unassembled WGS sequence"/>
</dbReference>